<dbReference type="RefSeq" id="WP_311696647.1">
    <property type="nucleotide sequence ID" value="NZ_JAVREY010000021.1"/>
</dbReference>
<comment type="caution">
    <text evidence="1">The sequence shown here is derived from an EMBL/GenBank/DDBJ whole genome shotgun (WGS) entry which is preliminary data.</text>
</comment>
<evidence type="ECO:0000313" key="2">
    <source>
        <dbReference type="Proteomes" id="UP001183809"/>
    </source>
</evidence>
<reference evidence="2" key="1">
    <citation type="submission" date="2023-07" db="EMBL/GenBank/DDBJ databases">
        <title>30 novel species of actinomycetes from the DSMZ collection.</title>
        <authorList>
            <person name="Nouioui I."/>
        </authorList>
    </citation>
    <scope>NUCLEOTIDE SEQUENCE [LARGE SCALE GENOMIC DNA]</scope>
    <source>
        <strain evidence="2">DSM 41699</strain>
    </source>
</reference>
<accession>A0ABU2TW06</accession>
<gene>
    <name evidence="1" type="ORF">RM764_19450</name>
</gene>
<sequence length="44" mass="4818">MTTLKGISDKVREIAIRGIGRDEPTPLITNDVSTPAKTLFARYA</sequence>
<keyword evidence="2" id="KW-1185">Reference proteome</keyword>
<proteinExistence type="predicted"/>
<dbReference type="Proteomes" id="UP001183809">
    <property type="component" value="Unassembled WGS sequence"/>
</dbReference>
<protein>
    <submittedName>
        <fullName evidence="1">Uncharacterized protein</fullName>
    </submittedName>
</protein>
<organism evidence="1 2">
    <name type="scientific">Streptomyces gibsoniae</name>
    <dbReference type="NCBI Taxonomy" id="3075529"/>
    <lineage>
        <taxon>Bacteria</taxon>
        <taxon>Bacillati</taxon>
        <taxon>Actinomycetota</taxon>
        <taxon>Actinomycetes</taxon>
        <taxon>Kitasatosporales</taxon>
        <taxon>Streptomycetaceae</taxon>
        <taxon>Streptomyces</taxon>
    </lineage>
</organism>
<name>A0ABU2TW06_9ACTN</name>
<evidence type="ECO:0000313" key="1">
    <source>
        <dbReference type="EMBL" id="MDT0465156.1"/>
    </source>
</evidence>
<dbReference type="EMBL" id="JAVREY010000021">
    <property type="protein sequence ID" value="MDT0465156.1"/>
    <property type="molecule type" value="Genomic_DNA"/>
</dbReference>